<evidence type="ECO:0000313" key="9">
    <source>
        <dbReference type="RefSeq" id="XP_003737242.1"/>
    </source>
</evidence>
<dbReference type="KEGG" id="goe:100904203"/>
<dbReference type="CDD" id="cd06558">
    <property type="entry name" value="crotonase-like"/>
    <property type="match status" value="1"/>
</dbReference>
<dbReference type="GeneID" id="100904203"/>
<keyword evidence="4" id="KW-0443">Lipid metabolism</keyword>
<gene>
    <name evidence="9" type="primary">LOC100904203</name>
</gene>
<dbReference type="Proteomes" id="UP000694867">
    <property type="component" value="Unplaced"/>
</dbReference>
<evidence type="ECO:0000256" key="3">
    <source>
        <dbReference type="ARBA" id="ARBA00022832"/>
    </source>
</evidence>
<evidence type="ECO:0000256" key="2">
    <source>
        <dbReference type="ARBA" id="ARBA00012076"/>
    </source>
</evidence>
<comment type="similarity">
    <text evidence="1 7">Belongs to the enoyl-CoA hydratase/isomerase family.</text>
</comment>
<dbReference type="AlphaFoldDB" id="A0AAJ6QM89"/>
<dbReference type="InterPro" id="IPR029045">
    <property type="entry name" value="ClpP/crotonase-like_dom_sf"/>
</dbReference>
<keyword evidence="5" id="KW-0456">Lyase</keyword>
<organism evidence="8 9">
    <name type="scientific">Galendromus occidentalis</name>
    <name type="common">western predatory mite</name>
    <dbReference type="NCBI Taxonomy" id="34638"/>
    <lineage>
        <taxon>Eukaryota</taxon>
        <taxon>Metazoa</taxon>
        <taxon>Ecdysozoa</taxon>
        <taxon>Arthropoda</taxon>
        <taxon>Chelicerata</taxon>
        <taxon>Arachnida</taxon>
        <taxon>Acari</taxon>
        <taxon>Parasitiformes</taxon>
        <taxon>Mesostigmata</taxon>
        <taxon>Gamasina</taxon>
        <taxon>Phytoseioidea</taxon>
        <taxon>Phytoseiidae</taxon>
        <taxon>Typhlodrominae</taxon>
        <taxon>Galendromus</taxon>
    </lineage>
</organism>
<dbReference type="RefSeq" id="XP_003737242.1">
    <property type="nucleotide sequence ID" value="XM_003737194.2"/>
</dbReference>
<dbReference type="FunFam" id="3.90.226.10:FF:000019">
    <property type="entry name" value="Enoyl-CoA hydratase, mitochondrial"/>
    <property type="match status" value="1"/>
</dbReference>
<keyword evidence="8" id="KW-1185">Reference proteome</keyword>
<sequence length="290" mass="31466">MSFTRVASLRFLLPRGVQVSSPSTARLLSTTSYETLLVETVGEKKNVGLIRLNRPKALNALNSTLMGELGDCIDDMNEDTAIGCIVITGSDKSFAAGADIKEMAAKTFQDCYKSRFLENWSRVSKSQKPVIAAVNGYALGGGSELAMMCDIIYAGEKAVFGQPEILLGTLPGAGGTQRLTLAIGKSRAMEICLSGKQYTAQEADKWGLVSRVFPVDQLLPESIKLAEKIASMSQISVAICKESVNRSFEMSLQEGLAAEKRAFHSTFALEDRKEGMKAFVEKRPADFKNN</sequence>
<dbReference type="InterPro" id="IPR014748">
    <property type="entry name" value="Enoyl-CoA_hydra_C"/>
</dbReference>
<dbReference type="PROSITE" id="PS00166">
    <property type="entry name" value="ENOYL_COA_HYDRATASE"/>
    <property type="match status" value="1"/>
</dbReference>
<dbReference type="Gene3D" id="1.10.12.10">
    <property type="entry name" value="Lyase 2-enoyl-coa Hydratase, Chain A, domain 2"/>
    <property type="match status" value="1"/>
</dbReference>
<dbReference type="EC" id="4.2.1.17" evidence="2"/>
<evidence type="ECO:0000256" key="5">
    <source>
        <dbReference type="ARBA" id="ARBA00023239"/>
    </source>
</evidence>
<dbReference type="GO" id="GO:0005739">
    <property type="term" value="C:mitochondrion"/>
    <property type="evidence" value="ECO:0007669"/>
    <property type="project" value="TreeGrafter"/>
</dbReference>
<proteinExistence type="inferred from homology"/>
<dbReference type="SUPFAM" id="SSF52096">
    <property type="entry name" value="ClpP/crotonase"/>
    <property type="match status" value="1"/>
</dbReference>
<dbReference type="Pfam" id="PF00378">
    <property type="entry name" value="ECH_1"/>
    <property type="match status" value="1"/>
</dbReference>
<dbReference type="PANTHER" id="PTHR11941">
    <property type="entry name" value="ENOYL-COA HYDRATASE-RELATED"/>
    <property type="match status" value="1"/>
</dbReference>
<reference evidence="9" key="1">
    <citation type="submission" date="2025-08" db="UniProtKB">
        <authorList>
            <consortium name="RefSeq"/>
        </authorList>
    </citation>
    <scope>IDENTIFICATION</scope>
</reference>
<accession>A0AAJ6QM89</accession>
<protein>
    <recommendedName>
        <fullName evidence="6">Probable enoyl-CoA hydratase, mitochondrial</fullName>
        <ecNumber evidence="2">4.2.1.17</ecNumber>
    </recommendedName>
</protein>
<keyword evidence="3" id="KW-0276">Fatty acid metabolism</keyword>
<dbReference type="GO" id="GO:0006635">
    <property type="term" value="P:fatty acid beta-oxidation"/>
    <property type="evidence" value="ECO:0007669"/>
    <property type="project" value="TreeGrafter"/>
</dbReference>
<name>A0AAJ6QM89_9ACAR</name>
<evidence type="ECO:0000256" key="1">
    <source>
        <dbReference type="ARBA" id="ARBA00005254"/>
    </source>
</evidence>
<evidence type="ECO:0000256" key="6">
    <source>
        <dbReference type="ARBA" id="ARBA00073937"/>
    </source>
</evidence>
<dbReference type="FunFam" id="1.10.12.10:FF:000001">
    <property type="entry name" value="Probable enoyl-CoA hydratase, mitochondrial"/>
    <property type="match status" value="1"/>
</dbReference>
<dbReference type="Gene3D" id="3.90.226.10">
    <property type="entry name" value="2-enoyl-CoA Hydratase, Chain A, domain 1"/>
    <property type="match status" value="1"/>
</dbReference>
<evidence type="ECO:0000313" key="8">
    <source>
        <dbReference type="Proteomes" id="UP000694867"/>
    </source>
</evidence>
<dbReference type="InterPro" id="IPR001753">
    <property type="entry name" value="Enoyl-CoA_hydra/iso"/>
</dbReference>
<dbReference type="PANTHER" id="PTHR11941:SF54">
    <property type="entry name" value="ENOYL-COA HYDRATASE, MITOCHONDRIAL"/>
    <property type="match status" value="1"/>
</dbReference>
<evidence type="ECO:0000256" key="7">
    <source>
        <dbReference type="RuleBase" id="RU003707"/>
    </source>
</evidence>
<dbReference type="InterPro" id="IPR018376">
    <property type="entry name" value="Enoyl-CoA_hyd/isom_CS"/>
</dbReference>
<dbReference type="GO" id="GO:0004300">
    <property type="term" value="F:enoyl-CoA hydratase activity"/>
    <property type="evidence" value="ECO:0007669"/>
    <property type="project" value="UniProtKB-EC"/>
</dbReference>
<evidence type="ECO:0000256" key="4">
    <source>
        <dbReference type="ARBA" id="ARBA00023098"/>
    </source>
</evidence>